<protein>
    <submittedName>
        <fullName evidence="2">TIGR03809 family protein</fullName>
    </submittedName>
</protein>
<evidence type="ECO:0000256" key="1">
    <source>
        <dbReference type="SAM" id="MobiDB-lite"/>
    </source>
</evidence>
<dbReference type="AlphaFoldDB" id="A0A975RVN1"/>
<evidence type="ECO:0000313" key="2">
    <source>
        <dbReference type="EMBL" id="QWG21885.1"/>
    </source>
</evidence>
<dbReference type="InterPro" id="IPR022268">
    <property type="entry name" value="CHP03809"/>
</dbReference>
<dbReference type="EMBL" id="CP076136">
    <property type="protein sequence ID" value="QWG21885.1"/>
    <property type="molecule type" value="Genomic_DNA"/>
</dbReference>
<sequence length="158" mass="17681">MTHRVDVAHDRDIVARWCNLAEQRLEYLTELFETGRWRRYHSELAFLENIQEAKTAVETWRGLSMREASFDNSAIDMSWLGRSKAPPPCRETVPDQAASPRPLKILGEPSPSSAPALVASDLVCSDDAPSVAAMEHTPEPALDIAAIEQRYPLLRNAL</sequence>
<dbReference type="NCBIfam" id="TIGR03809">
    <property type="entry name" value="TIGR03809 family protein"/>
    <property type="match status" value="1"/>
</dbReference>
<feature type="region of interest" description="Disordered" evidence="1">
    <location>
        <begin position="85"/>
        <end position="112"/>
    </location>
</feature>
<reference evidence="2 3" key="1">
    <citation type="submission" date="2021-06" db="EMBL/GenBank/DDBJ databases">
        <title>Bradyrhizobium sp. S2-11-4 Genome sequencing.</title>
        <authorList>
            <person name="Jin L."/>
        </authorList>
    </citation>
    <scope>NUCLEOTIDE SEQUENCE [LARGE SCALE GENOMIC DNA]</scope>
    <source>
        <strain evidence="2 3">S2-11-4</strain>
    </source>
</reference>
<accession>A0A975RVN1</accession>
<proteinExistence type="predicted"/>
<gene>
    <name evidence="2" type="ORF">KMZ93_18050</name>
</gene>
<organism evidence="2 3">
    <name type="scientific">Bradyrhizobium sediminis</name>
    <dbReference type="NCBI Taxonomy" id="2840469"/>
    <lineage>
        <taxon>Bacteria</taxon>
        <taxon>Pseudomonadati</taxon>
        <taxon>Pseudomonadota</taxon>
        <taxon>Alphaproteobacteria</taxon>
        <taxon>Hyphomicrobiales</taxon>
        <taxon>Nitrobacteraceae</taxon>
        <taxon>Bradyrhizobium</taxon>
    </lineage>
</organism>
<dbReference type="Proteomes" id="UP000676951">
    <property type="component" value="Chromosome"/>
</dbReference>
<keyword evidence="3" id="KW-1185">Reference proteome</keyword>
<name>A0A975RVN1_9BRAD</name>
<evidence type="ECO:0000313" key="3">
    <source>
        <dbReference type="Proteomes" id="UP000676951"/>
    </source>
</evidence>